<dbReference type="EMBL" id="CP048222">
    <property type="protein sequence ID" value="QHT69842.1"/>
    <property type="molecule type" value="Genomic_DNA"/>
</dbReference>
<sequence length="297" mass="32357">MQATILRTFTFPDIPSASGMEIVNDSIFIIGDDSAWLYILNNQFELAEKIPLFTGESFISGRIPKISKPDFESMTVLPVHGPQQLLIAGSGSLSPQRDVAFIIDTKPPYNHTQFSLTSVYNDLRSRPEIVHTGKLNIEGMAATHQQLFLLQRGNISGLNVLISYDLPVFYEYITGKSLLIPSPEIYTYTLPVLSGRQSGFSGATHIPGLHALLVTASVEDTDNEIDDGAVLGSYAGIIDLESHSIDYAPFTENGELFTGKVESIAIQQKVNNHSLIAIAVTDNDSGASDLLIVEITL</sequence>
<accession>A0A6C0GQK0</accession>
<proteinExistence type="predicted"/>
<dbReference type="RefSeq" id="WP_162445826.1">
    <property type="nucleotide sequence ID" value="NZ_CP048222.1"/>
</dbReference>
<dbReference type="Proteomes" id="UP000480178">
    <property type="component" value="Chromosome"/>
</dbReference>
<protein>
    <submittedName>
        <fullName evidence="1">Uncharacterized protein</fullName>
    </submittedName>
</protein>
<dbReference type="KEGG" id="rhoz:GXP67_25945"/>
<name>A0A6C0GQK0_9BACT</name>
<evidence type="ECO:0000313" key="1">
    <source>
        <dbReference type="EMBL" id="QHT69842.1"/>
    </source>
</evidence>
<keyword evidence="2" id="KW-1185">Reference proteome</keyword>
<dbReference type="AlphaFoldDB" id="A0A6C0GQK0"/>
<gene>
    <name evidence="1" type="ORF">GXP67_25945</name>
</gene>
<dbReference type="Pfam" id="PF22000">
    <property type="entry name" value="DUF6929"/>
    <property type="match status" value="1"/>
</dbReference>
<reference evidence="1 2" key="1">
    <citation type="submission" date="2020-01" db="EMBL/GenBank/DDBJ databases">
        <authorList>
            <person name="Kim M.K."/>
        </authorList>
    </citation>
    <scope>NUCLEOTIDE SEQUENCE [LARGE SCALE GENOMIC DNA]</scope>
    <source>
        <strain evidence="1 2">172606-1</strain>
    </source>
</reference>
<evidence type="ECO:0000313" key="2">
    <source>
        <dbReference type="Proteomes" id="UP000480178"/>
    </source>
</evidence>
<organism evidence="1 2">
    <name type="scientific">Rhodocytophaga rosea</name>
    <dbReference type="NCBI Taxonomy" id="2704465"/>
    <lineage>
        <taxon>Bacteria</taxon>
        <taxon>Pseudomonadati</taxon>
        <taxon>Bacteroidota</taxon>
        <taxon>Cytophagia</taxon>
        <taxon>Cytophagales</taxon>
        <taxon>Rhodocytophagaceae</taxon>
        <taxon>Rhodocytophaga</taxon>
    </lineage>
</organism>
<dbReference type="InterPro" id="IPR053851">
    <property type="entry name" value="DUF6929"/>
</dbReference>